<evidence type="ECO:0000259" key="1">
    <source>
        <dbReference type="Pfam" id="PF14206"/>
    </source>
</evidence>
<protein>
    <recommendedName>
        <fullName evidence="1">Cysteine-rich CPCC domain-containing protein</fullName>
    </recommendedName>
</protein>
<evidence type="ECO:0000313" key="3">
    <source>
        <dbReference type="Proteomes" id="UP000610293"/>
    </source>
</evidence>
<name>A0AAE2U2U2_PSEFL</name>
<dbReference type="InterPro" id="IPR025983">
    <property type="entry name" value="Cys_rich_CPCC"/>
</dbReference>
<accession>A0AAE2U2U2</accession>
<proteinExistence type="predicted"/>
<feature type="domain" description="Cysteine-rich CPCC" evidence="1">
    <location>
        <begin position="5"/>
        <end position="55"/>
    </location>
</feature>
<dbReference type="RefSeq" id="WP_191956027.1">
    <property type="nucleotide sequence ID" value="NZ_JACYNJ010000008.1"/>
</dbReference>
<gene>
    <name evidence="2" type="ORF">IFU03_13130</name>
</gene>
<dbReference type="AlphaFoldDB" id="A0AAE2U2U2"/>
<organism evidence="2 3">
    <name type="scientific">Pseudomonas fluorescens</name>
    <dbReference type="NCBI Taxonomy" id="294"/>
    <lineage>
        <taxon>Bacteria</taxon>
        <taxon>Pseudomonadati</taxon>
        <taxon>Pseudomonadota</taxon>
        <taxon>Gammaproteobacteria</taxon>
        <taxon>Pseudomonadales</taxon>
        <taxon>Pseudomonadaceae</taxon>
        <taxon>Pseudomonas</taxon>
    </lineage>
</organism>
<sequence>MNYLPCPCCGFLTFECEYGSYDICQICGWEDDAVQLANPTSEGGANSSSLAQAQAISLNKHPPTVSLADGVRRGFGWRPLDSKDLEIADARRIVKHWHSVAVRWESETYWSGSASYSAQGANSCLPE</sequence>
<dbReference type="Pfam" id="PF14206">
    <property type="entry name" value="Cys_rich_CPCC"/>
    <property type="match status" value="1"/>
</dbReference>
<dbReference type="EMBL" id="JACYNJ010000008">
    <property type="protein sequence ID" value="MBD8270697.1"/>
    <property type="molecule type" value="Genomic_DNA"/>
</dbReference>
<comment type="caution">
    <text evidence="2">The sequence shown here is derived from an EMBL/GenBank/DDBJ whole genome shotgun (WGS) entry which is preliminary data.</text>
</comment>
<reference evidence="2" key="1">
    <citation type="journal article" date="2020" name="FEMS Microbiol. Ecol.">
        <title>Temporal dynamics of bacterial communities during seed development and maturation.</title>
        <authorList>
            <person name="Chesneau G."/>
            <person name="Torres-Cortes G."/>
            <person name="Briand M."/>
            <person name="Darrasse A."/>
            <person name="Preveaux A."/>
            <person name="Marais C."/>
            <person name="Jacques M.A."/>
            <person name="Shade A."/>
            <person name="Barret M."/>
        </authorList>
    </citation>
    <scope>NUCLEOTIDE SEQUENCE</scope>
    <source>
        <strain evidence="2">CFBP13533</strain>
    </source>
</reference>
<evidence type="ECO:0000313" key="2">
    <source>
        <dbReference type="EMBL" id="MBD8270697.1"/>
    </source>
</evidence>
<dbReference type="Proteomes" id="UP000610293">
    <property type="component" value="Unassembled WGS sequence"/>
</dbReference>